<comment type="similarity">
    <text evidence="1">Belongs to the Gfo/Idh/MocA family.</text>
</comment>
<reference evidence="5 6" key="1">
    <citation type="submission" date="2024-08" db="EMBL/GenBank/DDBJ databases">
        <title>Two novel Cytobacillus novel species.</title>
        <authorList>
            <person name="Liu G."/>
        </authorList>
    </citation>
    <scope>NUCLEOTIDE SEQUENCE [LARGE SCALE GENOMIC DNA]</scope>
    <source>
        <strain evidence="5 6">FJAT-54145</strain>
    </source>
</reference>
<dbReference type="InterPro" id="IPR004104">
    <property type="entry name" value="Gfo/Idh/MocA-like_OxRdtase_C"/>
</dbReference>
<organism evidence="5 6">
    <name type="scientific">Cytobacillus spartinae</name>
    <dbReference type="NCBI Taxonomy" id="3299023"/>
    <lineage>
        <taxon>Bacteria</taxon>
        <taxon>Bacillati</taxon>
        <taxon>Bacillota</taxon>
        <taxon>Bacilli</taxon>
        <taxon>Bacillales</taxon>
        <taxon>Bacillaceae</taxon>
        <taxon>Cytobacillus</taxon>
    </lineage>
</organism>
<evidence type="ECO:0000313" key="6">
    <source>
        <dbReference type="Proteomes" id="UP001601059"/>
    </source>
</evidence>
<keyword evidence="6" id="KW-1185">Reference proteome</keyword>
<name>A0ABW6KCJ7_9BACI</name>
<dbReference type="Pfam" id="PF02894">
    <property type="entry name" value="GFO_IDH_MocA_C"/>
    <property type="match status" value="1"/>
</dbReference>
<protein>
    <submittedName>
        <fullName evidence="5">Gfo/Idh/MocA family protein</fullName>
    </submittedName>
</protein>
<dbReference type="SUPFAM" id="SSF51735">
    <property type="entry name" value="NAD(P)-binding Rossmann-fold domains"/>
    <property type="match status" value="1"/>
</dbReference>
<dbReference type="EMBL" id="JBIACK010000007">
    <property type="protein sequence ID" value="MFE8701976.1"/>
    <property type="molecule type" value="Genomic_DNA"/>
</dbReference>
<dbReference type="Gene3D" id="3.40.50.720">
    <property type="entry name" value="NAD(P)-binding Rossmann-like Domain"/>
    <property type="match status" value="1"/>
</dbReference>
<feature type="domain" description="Gfo/Idh/MocA-like oxidoreductase N-terminal" evidence="3">
    <location>
        <begin position="7"/>
        <end position="124"/>
    </location>
</feature>
<accession>A0ABW6KCJ7</accession>
<evidence type="ECO:0000259" key="4">
    <source>
        <dbReference type="Pfam" id="PF02894"/>
    </source>
</evidence>
<dbReference type="InterPro" id="IPR036291">
    <property type="entry name" value="NAD(P)-bd_dom_sf"/>
</dbReference>
<keyword evidence="2" id="KW-0560">Oxidoreductase</keyword>
<dbReference type="Proteomes" id="UP001601059">
    <property type="component" value="Unassembled WGS sequence"/>
</dbReference>
<comment type="caution">
    <text evidence="5">The sequence shown here is derived from an EMBL/GenBank/DDBJ whole genome shotgun (WGS) entry which is preliminary data.</text>
</comment>
<feature type="domain" description="Gfo/Idh/MocA-like oxidoreductase C-terminal" evidence="4">
    <location>
        <begin position="140"/>
        <end position="318"/>
    </location>
</feature>
<proteinExistence type="inferred from homology"/>
<evidence type="ECO:0000256" key="1">
    <source>
        <dbReference type="ARBA" id="ARBA00010928"/>
    </source>
</evidence>
<dbReference type="InterPro" id="IPR050463">
    <property type="entry name" value="Gfo/Idh/MocA_oxidrdct_glycsds"/>
</dbReference>
<sequence length="326" mass="36403">MKHNETVKVGIIGVGAIGESMTKVFSQHPLTEVVAVCDIVEELAAQRAADLGNVYWTTNYKELLELQGIDMIYVAVPPAHHYSIVMDVLEAKKHVLCEKPLANSLEEAEKMLSKARISGVVNAVHYPLSYINNIKMLTSLMKDGYLGKVRRVELEMRFPEWPRKWQVNDWIATREQGGFVFEVAGHFIQIIHQLLGKVNSVESELEFPEDPKACETGIIAKMRLEDGTPILVNGISQLAGLQEQSISLTIYGSEGTLALVDLIKLYGGKVGEAYSEIPIEKDESFWDEFIQNLVAAIQGDTATIIDFEQGYQVQVVLEKLRSPIMK</sequence>
<dbReference type="PANTHER" id="PTHR43818:SF11">
    <property type="entry name" value="BCDNA.GH03377"/>
    <property type="match status" value="1"/>
</dbReference>
<dbReference type="Pfam" id="PF01408">
    <property type="entry name" value="GFO_IDH_MocA"/>
    <property type="match status" value="1"/>
</dbReference>
<evidence type="ECO:0000313" key="5">
    <source>
        <dbReference type="EMBL" id="MFE8701976.1"/>
    </source>
</evidence>
<evidence type="ECO:0000259" key="3">
    <source>
        <dbReference type="Pfam" id="PF01408"/>
    </source>
</evidence>
<gene>
    <name evidence="5" type="ORF">ACFYKX_15345</name>
</gene>
<dbReference type="InterPro" id="IPR000683">
    <property type="entry name" value="Gfo/Idh/MocA-like_OxRdtase_N"/>
</dbReference>
<dbReference type="Gene3D" id="3.30.360.10">
    <property type="entry name" value="Dihydrodipicolinate Reductase, domain 2"/>
    <property type="match status" value="1"/>
</dbReference>
<dbReference type="RefSeq" id="WP_389361938.1">
    <property type="nucleotide sequence ID" value="NZ_JBIACK010000007.1"/>
</dbReference>
<evidence type="ECO:0000256" key="2">
    <source>
        <dbReference type="ARBA" id="ARBA00023002"/>
    </source>
</evidence>
<dbReference type="PANTHER" id="PTHR43818">
    <property type="entry name" value="BCDNA.GH03377"/>
    <property type="match status" value="1"/>
</dbReference>
<dbReference type="SUPFAM" id="SSF55347">
    <property type="entry name" value="Glyceraldehyde-3-phosphate dehydrogenase-like, C-terminal domain"/>
    <property type="match status" value="1"/>
</dbReference>